<proteinExistence type="inferred from homology"/>
<evidence type="ECO:0000256" key="1">
    <source>
        <dbReference type="ARBA" id="ARBA00009437"/>
    </source>
</evidence>
<dbReference type="InterPro" id="IPR036390">
    <property type="entry name" value="WH_DNA-bd_sf"/>
</dbReference>
<evidence type="ECO:0000256" key="4">
    <source>
        <dbReference type="ARBA" id="ARBA00023163"/>
    </source>
</evidence>
<gene>
    <name evidence="6" type="primary">gcvA_4</name>
    <name evidence="6" type="ORF">ROJ8625_03754</name>
</gene>
<reference evidence="6 7" key="1">
    <citation type="submission" date="2017-03" db="EMBL/GenBank/DDBJ databases">
        <authorList>
            <person name="Afonso C.L."/>
            <person name="Miller P.J."/>
            <person name="Scott M.A."/>
            <person name="Spackman E."/>
            <person name="Goraichik I."/>
            <person name="Dimitrov K.M."/>
            <person name="Suarez D.L."/>
            <person name="Swayne D.E."/>
        </authorList>
    </citation>
    <scope>NUCLEOTIDE SEQUENCE [LARGE SCALE GENOMIC DNA]</scope>
    <source>
        <strain evidence="6 7">CECT 8625</strain>
    </source>
</reference>
<dbReference type="FunFam" id="1.10.10.10:FF:000001">
    <property type="entry name" value="LysR family transcriptional regulator"/>
    <property type="match status" value="1"/>
</dbReference>
<evidence type="ECO:0000313" key="6">
    <source>
        <dbReference type="EMBL" id="SLN71929.1"/>
    </source>
</evidence>
<dbReference type="Gene3D" id="3.40.190.10">
    <property type="entry name" value="Periplasmic binding protein-like II"/>
    <property type="match status" value="2"/>
</dbReference>
<dbReference type="SUPFAM" id="SSF53850">
    <property type="entry name" value="Periplasmic binding protein-like II"/>
    <property type="match status" value="1"/>
</dbReference>
<dbReference type="InterPro" id="IPR058163">
    <property type="entry name" value="LysR-type_TF_proteobact-type"/>
</dbReference>
<evidence type="ECO:0000256" key="3">
    <source>
        <dbReference type="ARBA" id="ARBA00023125"/>
    </source>
</evidence>
<feature type="domain" description="HTH lysR-type" evidence="5">
    <location>
        <begin position="1"/>
        <end position="61"/>
    </location>
</feature>
<dbReference type="Pfam" id="PF00126">
    <property type="entry name" value="HTH_1"/>
    <property type="match status" value="1"/>
</dbReference>
<dbReference type="AlphaFoldDB" id="A0A1X7A6N2"/>
<dbReference type="Proteomes" id="UP000193570">
    <property type="component" value="Unassembled WGS sequence"/>
</dbReference>
<evidence type="ECO:0000313" key="7">
    <source>
        <dbReference type="Proteomes" id="UP000193570"/>
    </source>
</evidence>
<dbReference type="GO" id="GO:0003700">
    <property type="term" value="F:DNA-binding transcription factor activity"/>
    <property type="evidence" value="ECO:0007669"/>
    <property type="project" value="InterPro"/>
</dbReference>
<dbReference type="PANTHER" id="PTHR30537:SF5">
    <property type="entry name" value="HTH-TYPE TRANSCRIPTIONAL ACTIVATOR TTDR-RELATED"/>
    <property type="match status" value="1"/>
</dbReference>
<keyword evidence="4" id="KW-0804">Transcription</keyword>
<dbReference type="SUPFAM" id="SSF46785">
    <property type="entry name" value="Winged helix' DNA-binding domain"/>
    <property type="match status" value="1"/>
</dbReference>
<keyword evidence="2" id="KW-0805">Transcription regulation</keyword>
<dbReference type="Pfam" id="PF03466">
    <property type="entry name" value="LysR_substrate"/>
    <property type="match status" value="1"/>
</dbReference>
<dbReference type="InterPro" id="IPR000847">
    <property type="entry name" value="LysR_HTH_N"/>
</dbReference>
<keyword evidence="3" id="KW-0238">DNA-binding</keyword>
<dbReference type="Gene3D" id="1.10.10.10">
    <property type="entry name" value="Winged helix-like DNA-binding domain superfamily/Winged helix DNA-binding domain"/>
    <property type="match status" value="1"/>
</dbReference>
<protein>
    <submittedName>
        <fullName evidence="6">Glycine cleavage system transcriptional activator</fullName>
    </submittedName>
</protein>
<dbReference type="GO" id="GO:0003677">
    <property type="term" value="F:DNA binding"/>
    <property type="evidence" value="ECO:0007669"/>
    <property type="project" value="UniProtKB-KW"/>
</dbReference>
<dbReference type="PROSITE" id="PS50931">
    <property type="entry name" value="HTH_LYSR"/>
    <property type="match status" value="1"/>
</dbReference>
<evidence type="ECO:0000259" key="5">
    <source>
        <dbReference type="PROSITE" id="PS50931"/>
    </source>
</evidence>
<sequence>MPPANLNALRVFSTVAEHGNIQCAAEVLNLSRGAVSQRIKQIELEIGTPLLVRGARGVSLTPAGKRCHAAMTEALAIIDSALSDVAGHDGWITLHIGPSFMAKWMMPRMERFRKAFPWVSLATEIHNRVMDRGLGRGEIAIWPDTAPDPNPAHQSRHLTELRLAAVCSPDFLRPDWPMGPETLLTLPLLQDGHRRWDRLAEATGQRPAHAPLNFGRSALALDAAMNGHGVAIAPHHMIEADLRAKRLVEIWFPPEPSNEGLYMSWAKEQNGGRHLRRVVDWFLVEFGQGHRRQE</sequence>
<name>A0A1X7A6N2_9RHOB</name>
<dbReference type="EMBL" id="FWFK01000008">
    <property type="protein sequence ID" value="SLN71929.1"/>
    <property type="molecule type" value="Genomic_DNA"/>
</dbReference>
<comment type="similarity">
    <text evidence="1">Belongs to the LysR transcriptional regulatory family.</text>
</comment>
<dbReference type="InterPro" id="IPR005119">
    <property type="entry name" value="LysR_subst-bd"/>
</dbReference>
<keyword evidence="7" id="KW-1185">Reference proteome</keyword>
<evidence type="ECO:0000256" key="2">
    <source>
        <dbReference type="ARBA" id="ARBA00023015"/>
    </source>
</evidence>
<accession>A0A1X7A6N2</accession>
<dbReference type="InterPro" id="IPR036388">
    <property type="entry name" value="WH-like_DNA-bd_sf"/>
</dbReference>
<organism evidence="6 7">
    <name type="scientific">Roseivivax jejudonensis</name>
    <dbReference type="NCBI Taxonomy" id="1529041"/>
    <lineage>
        <taxon>Bacteria</taxon>
        <taxon>Pseudomonadati</taxon>
        <taxon>Pseudomonadota</taxon>
        <taxon>Alphaproteobacteria</taxon>
        <taxon>Rhodobacterales</taxon>
        <taxon>Roseobacteraceae</taxon>
        <taxon>Roseivivax</taxon>
    </lineage>
</organism>
<dbReference type="PANTHER" id="PTHR30537">
    <property type="entry name" value="HTH-TYPE TRANSCRIPTIONAL REGULATOR"/>
    <property type="match status" value="1"/>
</dbReference>